<comment type="caution">
    <text evidence="3">The sequence shown here is derived from an EMBL/GenBank/DDBJ whole genome shotgun (WGS) entry which is preliminary data.</text>
</comment>
<reference evidence="3" key="2">
    <citation type="submission" date="2023-06" db="EMBL/GenBank/DDBJ databases">
        <authorList>
            <consortium name="Lawrence Berkeley National Laboratory"/>
            <person name="Haridas S."/>
            <person name="Hensen N."/>
            <person name="Bonometti L."/>
            <person name="Westerberg I."/>
            <person name="Brannstrom I.O."/>
            <person name="Guillou S."/>
            <person name="Cros-Aarteil S."/>
            <person name="Calhoun S."/>
            <person name="Kuo A."/>
            <person name="Mondo S."/>
            <person name="Pangilinan J."/>
            <person name="Riley R."/>
            <person name="Labutti K."/>
            <person name="Andreopoulos B."/>
            <person name="Lipzen A."/>
            <person name="Chen C."/>
            <person name="Yanf M."/>
            <person name="Daum C."/>
            <person name="Ng V."/>
            <person name="Clum A."/>
            <person name="Steindorff A."/>
            <person name="Ohm R."/>
            <person name="Martin F."/>
            <person name="Silar P."/>
            <person name="Natvig D."/>
            <person name="Lalanne C."/>
            <person name="Gautier V."/>
            <person name="Ament-Velasquez S.L."/>
            <person name="Kruys A."/>
            <person name="Hutchinson M.I."/>
            <person name="Powell A.J."/>
            <person name="Barry K."/>
            <person name="Miller A.N."/>
            <person name="Grigoriev I.V."/>
            <person name="Debuchy R."/>
            <person name="Gladieux P."/>
            <person name="Thoren M.H."/>
            <person name="Johannesson H."/>
        </authorList>
    </citation>
    <scope>NUCLEOTIDE SEQUENCE</scope>
    <source>
        <strain evidence="3">CBS 560.94</strain>
    </source>
</reference>
<keyword evidence="2" id="KW-0812">Transmembrane</keyword>
<keyword evidence="4" id="KW-1185">Reference proteome</keyword>
<dbReference type="RefSeq" id="XP_062686898.1">
    <property type="nucleotide sequence ID" value="XM_062829322.1"/>
</dbReference>
<evidence type="ECO:0000313" key="3">
    <source>
        <dbReference type="EMBL" id="KAK3355520.1"/>
    </source>
</evidence>
<name>A0AAE0MWK1_9PEZI</name>
<proteinExistence type="predicted"/>
<dbReference type="Gene3D" id="1.25.40.90">
    <property type="match status" value="1"/>
</dbReference>
<evidence type="ECO:0000313" key="4">
    <source>
        <dbReference type="Proteomes" id="UP001278500"/>
    </source>
</evidence>
<dbReference type="Proteomes" id="UP001278500">
    <property type="component" value="Unassembled WGS sequence"/>
</dbReference>
<keyword evidence="1" id="KW-0175">Coiled coil</keyword>
<gene>
    <name evidence="3" type="ORF">B0H65DRAFT_544766</name>
</gene>
<keyword evidence="2" id="KW-1133">Transmembrane helix</keyword>
<organism evidence="3 4">
    <name type="scientific">Neurospora tetraspora</name>
    <dbReference type="NCBI Taxonomy" id="94610"/>
    <lineage>
        <taxon>Eukaryota</taxon>
        <taxon>Fungi</taxon>
        <taxon>Dikarya</taxon>
        <taxon>Ascomycota</taxon>
        <taxon>Pezizomycotina</taxon>
        <taxon>Sordariomycetes</taxon>
        <taxon>Sordariomycetidae</taxon>
        <taxon>Sordariales</taxon>
        <taxon>Sordariaceae</taxon>
        <taxon>Neurospora</taxon>
    </lineage>
</organism>
<dbReference type="EMBL" id="JAUEPP010000001">
    <property type="protein sequence ID" value="KAK3355520.1"/>
    <property type="molecule type" value="Genomic_DNA"/>
</dbReference>
<dbReference type="AlphaFoldDB" id="A0AAE0MWK1"/>
<dbReference type="InterPro" id="IPR008942">
    <property type="entry name" value="ENTH_VHS"/>
</dbReference>
<dbReference type="GeneID" id="87866476"/>
<protein>
    <submittedName>
        <fullName evidence="3">Uncharacterized protein</fullName>
    </submittedName>
</protein>
<sequence>MAPRAANVSGSAEPCSDCLQLWPRKANLTLAPKATYLFHHSEWDRYSKDITIDPGQPPGSKSLFNHRFSTTNLNVPTPLVIVLFLSFFATFFGLTLLATSRHMHHAYKLGVLYVVDSVIRKLLDQAKALGQPVTLGAQDSPAAPHFLPGVSTQTDAHEDSEVEGAQQRLASYMKRLEEEQKKINDMMLEMNPNMADVKIAQSVVAMLQKQIITSAFCFFVSNR</sequence>
<feature type="transmembrane region" description="Helical" evidence="2">
    <location>
        <begin position="79"/>
        <end position="98"/>
    </location>
</feature>
<evidence type="ECO:0000256" key="2">
    <source>
        <dbReference type="SAM" id="Phobius"/>
    </source>
</evidence>
<keyword evidence="2" id="KW-0472">Membrane</keyword>
<feature type="coiled-coil region" evidence="1">
    <location>
        <begin position="162"/>
        <end position="189"/>
    </location>
</feature>
<accession>A0AAE0MWK1</accession>
<reference evidence="3" key="1">
    <citation type="journal article" date="2023" name="Mol. Phylogenet. Evol.">
        <title>Genome-scale phylogeny and comparative genomics of the fungal order Sordariales.</title>
        <authorList>
            <person name="Hensen N."/>
            <person name="Bonometti L."/>
            <person name="Westerberg I."/>
            <person name="Brannstrom I.O."/>
            <person name="Guillou S."/>
            <person name="Cros-Aarteil S."/>
            <person name="Calhoun S."/>
            <person name="Haridas S."/>
            <person name="Kuo A."/>
            <person name="Mondo S."/>
            <person name="Pangilinan J."/>
            <person name="Riley R."/>
            <person name="LaButti K."/>
            <person name="Andreopoulos B."/>
            <person name="Lipzen A."/>
            <person name="Chen C."/>
            <person name="Yan M."/>
            <person name="Daum C."/>
            <person name="Ng V."/>
            <person name="Clum A."/>
            <person name="Steindorff A."/>
            <person name="Ohm R.A."/>
            <person name="Martin F."/>
            <person name="Silar P."/>
            <person name="Natvig D.O."/>
            <person name="Lalanne C."/>
            <person name="Gautier V."/>
            <person name="Ament-Velasquez S.L."/>
            <person name="Kruys A."/>
            <person name="Hutchinson M.I."/>
            <person name="Powell A.J."/>
            <person name="Barry K."/>
            <person name="Miller A.N."/>
            <person name="Grigoriev I.V."/>
            <person name="Debuchy R."/>
            <person name="Gladieux P."/>
            <person name="Hiltunen Thoren M."/>
            <person name="Johannesson H."/>
        </authorList>
    </citation>
    <scope>NUCLEOTIDE SEQUENCE</scope>
    <source>
        <strain evidence="3">CBS 560.94</strain>
    </source>
</reference>
<evidence type="ECO:0000256" key="1">
    <source>
        <dbReference type="SAM" id="Coils"/>
    </source>
</evidence>